<feature type="chain" id="PRO_5031300639" evidence="1">
    <location>
        <begin position="23"/>
        <end position="248"/>
    </location>
</feature>
<dbReference type="Pfam" id="PF09673">
    <property type="entry name" value="TrbC_Ftype"/>
    <property type="match status" value="1"/>
</dbReference>
<accession>A0A7Y7QYH4</accession>
<dbReference type="EMBL" id="JABEOV010000035">
    <property type="protein sequence ID" value="NNG55549.1"/>
    <property type="molecule type" value="Genomic_DNA"/>
</dbReference>
<protein>
    <submittedName>
        <fullName evidence="3">Type-F conjugative transfer system pilin assembly protein TrbC</fullName>
    </submittedName>
</protein>
<dbReference type="EMBL" id="JABYQV010000025">
    <property type="protein sequence ID" value="NVP33084.1"/>
    <property type="molecule type" value="Genomic_DNA"/>
</dbReference>
<sequence length="248" mass="26262">MRFLTLGLAALLGTAGMSAILAQTVDGLDVEAVKKRAADLQAEAQAFVDQVKGRGDDFREQATVVRKSGMDNMQRVAATDLPKGPDGKIDFDELVQGAASNANTPGGDAPQFMVFASLSMPPASLKQLIADTARAGGVVVFRGFPNNSAKEFVNRLGQVVQKDDMPNIGIDPRLFRAFNVQAVPTYVAVSSTFDLCAGFHCQTKVPPYDRIEGNVTVDYALNTFAGANGPGARIASVALGNLARSRQQ</sequence>
<dbReference type="InterPro" id="IPR014113">
    <property type="entry name" value="T4SS_TrbC_subgr"/>
</dbReference>
<comment type="caution">
    <text evidence="3">The sequence shown here is derived from an EMBL/GenBank/DDBJ whole genome shotgun (WGS) entry which is preliminary data.</text>
</comment>
<evidence type="ECO:0000256" key="1">
    <source>
        <dbReference type="SAM" id="SignalP"/>
    </source>
</evidence>
<name>A0A7Y7QYH4_9SPHN</name>
<dbReference type="Proteomes" id="UP000531581">
    <property type="component" value="Unassembled WGS sequence"/>
</dbReference>
<reference evidence="4 5" key="1">
    <citation type="submission" date="2020-05" db="EMBL/GenBank/DDBJ databases">
        <title>Draft Genome Sequences of Sphingomonas sp. Isolated from the International Space Station.</title>
        <authorList>
            <person name="Bijlani S."/>
            <person name="Singh N.K."/>
            <person name="Mason C.E."/>
            <person name="Wang C.C."/>
            <person name="Venkateswaran K."/>
        </authorList>
    </citation>
    <scope>NUCLEOTIDE SEQUENCE [LARGE SCALE GENOMIC DNA]</scope>
    <source>
        <strain evidence="2 5">IIF7SW-B5</strain>
        <strain evidence="3">ISS-IIF7SWP</strain>
    </source>
</reference>
<dbReference type="InterPro" id="IPR019106">
    <property type="entry name" value="T4SS_TrbC"/>
</dbReference>
<gene>
    <name evidence="3" type="primary">trbC</name>
    <name evidence="2" type="ORF">HKX05_19595</name>
    <name evidence="3" type="ORF">HLV41_18780</name>
</gene>
<dbReference type="Proteomes" id="UP000557656">
    <property type="component" value="Unassembled WGS sequence"/>
</dbReference>
<dbReference type="AlphaFoldDB" id="A0A7Y7QYH4"/>
<organism evidence="3 4">
    <name type="scientific">Sphingomonas sanguinis</name>
    <dbReference type="NCBI Taxonomy" id="33051"/>
    <lineage>
        <taxon>Bacteria</taxon>
        <taxon>Pseudomonadati</taxon>
        <taxon>Pseudomonadota</taxon>
        <taxon>Alphaproteobacteria</taxon>
        <taxon>Sphingomonadales</taxon>
        <taxon>Sphingomonadaceae</taxon>
        <taxon>Sphingomonas</taxon>
    </lineage>
</organism>
<proteinExistence type="predicted"/>
<feature type="signal peptide" evidence="1">
    <location>
        <begin position="1"/>
        <end position="22"/>
    </location>
</feature>
<evidence type="ECO:0000313" key="3">
    <source>
        <dbReference type="EMBL" id="NVP33084.1"/>
    </source>
</evidence>
<keyword evidence="1" id="KW-0732">Signal</keyword>
<dbReference type="NCBIfam" id="TIGR02742">
    <property type="entry name" value="TrbC_Ftype"/>
    <property type="match status" value="1"/>
</dbReference>
<evidence type="ECO:0000313" key="2">
    <source>
        <dbReference type="EMBL" id="NNG55549.1"/>
    </source>
</evidence>
<keyword evidence="5" id="KW-1185">Reference proteome</keyword>
<dbReference type="RefSeq" id="WP_170172242.1">
    <property type="nucleotide sequence ID" value="NZ_JABEOV010000035.1"/>
</dbReference>
<evidence type="ECO:0000313" key="4">
    <source>
        <dbReference type="Proteomes" id="UP000531581"/>
    </source>
</evidence>
<evidence type="ECO:0000313" key="5">
    <source>
        <dbReference type="Proteomes" id="UP000557656"/>
    </source>
</evidence>